<dbReference type="PANTHER" id="PTHR43085:SF57">
    <property type="entry name" value="CARBOHYDRATE KINASE PFKB DOMAIN-CONTAINING PROTEIN"/>
    <property type="match status" value="1"/>
</dbReference>
<evidence type="ECO:0000259" key="4">
    <source>
        <dbReference type="Pfam" id="PF00294"/>
    </source>
</evidence>
<dbReference type="Pfam" id="PF00294">
    <property type="entry name" value="PfkB"/>
    <property type="match status" value="1"/>
</dbReference>
<feature type="domain" description="Carbohydrate kinase PfkB" evidence="4">
    <location>
        <begin position="15"/>
        <end position="275"/>
    </location>
</feature>
<evidence type="ECO:0000313" key="6">
    <source>
        <dbReference type="Proteomes" id="UP000184050"/>
    </source>
</evidence>
<dbReference type="InterPro" id="IPR029056">
    <property type="entry name" value="Ribokinase-like"/>
</dbReference>
<accession>A0A1M6L0R2</accession>
<dbReference type="PROSITE" id="PS00584">
    <property type="entry name" value="PFKB_KINASES_2"/>
    <property type="match status" value="1"/>
</dbReference>
<name>A0A1M6L0R2_9BACT</name>
<evidence type="ECO:0000313" key="5">
    <source>
        <dbReference type="EMBL" id="SHJ64729.1"/>
    </source>
</evidence>
<evidence type="ECO:0000256" key="1">
    <source>
        <dbReference type="ARBA" id="ARBA00010688"/>
    </source>
</evidence>
<dbReference type="EMBL" id="FQZE01000025">
    <property type="protein sequence ID" value="SHJ64729.1"/>
    <property type="molecule type" value="Genomic_DNA"/>
</dbReference>
<proteinExistence type="inferred from homology"/>
<protein>
    <submittedName>
        <fullName evidence="5">Fructokinase</fullName>
    </submittedName>
</protein>
<keyword evidence="6" id="KW-1185">Reference proteome</keyword>
<dbReference type="STRING" id="1168035.SAMN05444280_12524"/>
<dbReference type="Gene3D" id="3.40.1190.20">
    <property type="match status" value="1"/>
</dbReference>
<gene>
    <name evidence="5" type="ORF">SAMN05444280_12524</name>
</gene>
<dbReference type="InterPro" id="IPR002173">
    <property type="entry name" value="Carboh/pur_kinase_PfkB_CS"/>
</dbReference>
<sequence>MCFGEMLWDMLPSGKKPGGAPVNVAVHLKRLGLSPVVVSRVGNDRQGTELKEFLGSSGLDTRLVSVDEKLPTSEVLVTLDDEKNATYEICEPVAWDNILPSKELEKKAARSDLIVFGSLAQRNTTTRETLFNLLKTINSTRLLDVNLRPPYDAPELVQELLRLSDFVKLNDSELQQIALWNQVFGNEEYVMRWLASFYNCSVVCVTRGANGAALLINDKFYEHPGFNVEAVDTVGAGDAFLAALISSLSKNQTPQESVEFACAVGAFVASKNGAVPQYSESDINKFLNKKEES</sequence>
<dbReference type="InterPro" id="IPR050306">
    <property type="entry name" value="PfkB_Carbo_kinase"/>
</dbReference>
<evidence type="ECO:0000256" key="2">
    <source>
        <dbReference type="ARBA" id="ARBA00022679"/>
    </source>
</evidence>
<comment type="similarity">
    <text evidence="1">Belongs to the carbohydrate kinase PfkB family.</text>
</comment>
<dbReference type="GO" id="GO:0016301">
    <property type="term" value="F:kinase activity"/>
    <property type="evidence" value="ECO:0007669"/>
    <property type="project" value="UniProtKB-KW"/>
</dbReference>
<dbReference type="PANTHER" id="PTHR43085">
    <property type="entry name" value="HEXOKINASE FAMILY MEMBER"/>
    <property type="match status" value="1"/>
</dbReference>
<keyword evidence="3 5" id="KW-0418">Kinase</keyword>
<keyword evidence="2" id="KW-0808">Transferase</keyword>
<dbReference type="InterPro" id="IPR011611">
    <property type="entry name" value="PfkB_dom"/>
</dbReference>
<dbReference type="CDD" id="cd01167">
    <property type="entry name" value="bac_FRK"/>
    <property type="match status" value="1"/>
</dbReference>
<dbReference type="Proteomes" id="UP000184050">
    <property type="component" value="Unassembled WGS sequence"/>
</dbReference>
<evidence type="ECO:0000256" key="3">
    <source>
        <dbReference type="ARBA" id="ARBA00022777"/>
    </source>
</evidence>
<dbReference type="AlphaFoldDB" id="A0A1M6L0R2"/>
<organism evidence="5 6">
    <name type="scientific">Tangfeifania diversioriginum</name>
    <dbReference type="NCBI Taxonomy" id="1168035"/>
    <lineage>
        <taxon>Bacteria</taxon>
        <taxon>Pseudomonadati</taxon>
        <taxon>Bacteroidota</taxon>
        <taxon>Bacteroidia</taxon>
        <taxon>Marinilabiliales</taxon>
        <taxon>Prolixibacteraceae</taxon>
        <taxon>Tangfeifania</taxon>
    </lineage>
</organism>
<dbReference type="SUPFAM" id="SSF53613">
    <property type="entry name" value="Ribokinase-like"/>
    <property type="match status" value="1"/>
</dbReference>
<reference evidence="5 6" key="1">
    <citation type="submission" date="2016-11" db="EMBL/GenBank/DDBJ databases">
        <authorList>
            <person name="Jaros S."/>
            <person name="Januszkiewicz K."/>
            <person name="Wedrychowicz H."/>
        </authorList>
    </citation>
    <scope>NUCLEOTIDE SEQUENCE [LARGE SCALE GENOMIC DNA]</scope>
    <source>
        <strain evidence="5 6">DSM 27063</strain>
    </source>
</reference>
<dbReference type="PROSITE" id="PS00583">
    <property type="entry name" value="PFKB_KINASES_1"/>
    <property type="match status" value="1"/>
</dbReference>